<sequence length="81" mass="8998">MRAAPPVCDVVRRTPPQTLRTCRAERHPARRVRSPFPHAANRCRARMAETRRKPVPRNDDGEAGTAIGHAGHADILRTAGR</sequence>
<evidence type="ECO:0000313" key="3">
    <source>
        <dbReference type="Proteomes" id="UP000609879"/>
    </source>
</evidence>
<proteinExistence type="predicted"/>
<accession>A0ABQ3YKG5</accession>
<feature type="region of interest" description="Disordered" evidence="1">
    <location>
        <begin position="45"/>
        <end position="81"/>
    </location>
</feature>
<dbReference type="EMBL" id="BOMI01000194">
    <property type="protein sequence ID" value="GID80496.1"/>
    <property type="molecule type" value="Genomic_DNA"/>
</dbReference>
<dbReference type="Proteomes" id="UP000609879">
    <property type="component" value="Unassembled WGS sequence"/>
</dbReference>
<feature type="compositionally biased region" description="Basic and acidic residues" evidence="1">
    <location>
        <begin position="46"/>
        <end position="60"/>
    </location>
</feature>
<evidence type="ECO:0000256" key="1">
    <source>
        <dbReference type="SAM" id="MobiDB-lite"/>
    </source>
</evidence>
<gene>
    <name evidence="2" type="ORF">Ade02nite_91370</name>
</gene>
<comment type="caution">
    <text evidence="2">The sequence shown here is derived from an EMBL/GenBank/DDBJ whole genome shotgun (WGS) entry which is preliminary data.</text>
</comment>
<protein>
    <submittedName>
        <fullName evidence="2">Uncharacterized protein</fullName>
    </submittedName>
</protein>
<evidence type="ECO:0000313" key="2">
    <source>
        <dbReference type="EMBL" id="GID80496.1"/>
    </source>
</evidence>
<reference evidence="2 3" key="1">
    <citation type="submission" date="2021-01" db="EMBL/GenBank/DDBJ databases">
        <title>Whole genome shotgun sequence of Actinoplanes deccanensis NBRC 13994.</title>
        <authorList>
            <person name="Komaki H."/>
            <person name="Tamura T."/>
        </authorList>
    </citation>
    <scope>NUCLEOTIDE SEQUENCE [LARGE SCALE GENOMIC DNA]</scope>
    <source>
        <strain evidence="2 3">NBRC 13994</strain>
    </source>
</reference>
<keyword evidence="3" id="KW-1185">Reference proteome</keyword>
<name>A0ABQ3YKG5_9ACTN</name>
<organism evidence="2 3">
    <name type="scientific">Paractinoplanes deccanensis</name>
    <dbReference type="NCBI Taxonomy" id="113561"/>
    <lineage>
        <taxon>Bacteria</taxon>
        <taxon>Bacillati</taxon>
        <taxon>Actinomycetota</taxon>
        <taxon>Actinomycetes</taxon>
        <taxon>Micromonosporales</taxon>
        <taxon>Micromonosporaceae</taxon>
        <taxon>Paractinoplanes</taxon>
    </lineage>
</organism>